<feature type="domain" description="ABC transmembrane type-1" evidence="8">
    <location>
        <begin position="104"/>
        <end position="294"/>
    </location>
</feature>
<dbReference type="GO" id="GO:0055085">
    <property type="term" value="P:transmembrane transport"/>
    <property type="evidence" value="ECO:0007669"/>
    <property type="project" value="InterPro"/>
</dbReference>
<dbReference type="EMBL" id="WNXQ01000004">
    <property type="protein sequence ID" value="MWB78267.1"/>
    <property type="molecule type" value="Genomic_DNA"/>
</dbReference>
<dbReference type="InterPro" id="IPR000515">
    <property type="entry name" value="MetI-like"/>
</dbReference>
<keyword evidence="5 7" id="KW-1133">Transmembrane helix</keyword>
<dbReference type="PANTHER" id="PTHR43386:SF26">
    <property type="entry name" value="ABC TRANSPORTER PERMEASE PROTEIN"/>
    <property type="match status" value="1"/>
</dbReference>
<protein>
    <submittedName>
        <fullName evidence="9">ABC transporter permease subunit</fullName>
    </submittedName>
</protein>
<dbReference type="PROSITE" id="PS50928">
    <property type="entry name" value="ABC_TM1"/>
    <property type="match status" value="1"/>
</dbReference>
<dbReference type="Proteomes" id="UP000443843">
    <property type="component" value="Unassembled WGS sequence"/>
</dbReference>
<dbReference type="InterPro" id="IPR050366">
    <property type="entry name" value="BP-dependent_transpt_permease"/>
</dbReference>
<keyword evidence="10" id="KW-1185">Reference proteome</keyword>
<evidence type="ECO:0000256" key="1">
    <source>
        <dbReference type="ARBA" id="ARBA00004651"/>
    </source>
</evidence>
<feature type="transmembrane region" description="Helical" evidence="7">
    <location>
        <begin position="37"/>
        <end position="56"/>
    </location>
</feature>
<proteinExistence type="inferred from homology"/>
<dbReference type="CDD" id="cd06261">
    <property type="entry name" value="TM_PBP2"/>
    <property type="match status" value="1"/>
</dbReference>
<accession>A0A844W395</accession>
<keyword evidence="4 7" id="KW-0812">Transmembrane</keyword>
<dbReference type="InterPro" id="IPR025966">
    <property type="entry name" value="OppC_N"/>
</dbReference>
<feature type="transmembrane region" description="Helical" evidence="7">
    <location>
        <begin position="106"/>
        <end position="132"/>
    </location>
</feature>
<dbReference type="AlphaFoldDB" id="A0A844W395"/>
<evidence type="ECO:0000256" key="3">
    <source>
        <dbReference type="ARBA" id="ARBA00022475"/>
    </source>
</evidence>
<keyword evidence="6 7" id="KW-0472">Membrane</keyword>
<feature type="transmembrane region" description="Helical" evidence="7">
    <location>
        <begin position="217"/>
        <end position="237"/>
    </location>
</feature>
<comment type="caution">
    <text evidence="9">The sequence shown here is derived from an EMBL/GenBank/DDBJ whole genome shotgun (WGS) entry which is preliminary data.</text>
</comment>
<name>A0A844W395_9RHOB</name>
<dbReference type="Gene3D" id="1.10.3720.10">
    <property type="entry name" value="MetI-like"/>
    <property type="match status" value="1"/>
</dbReference>
<sequence length="307" mass="33159">MTDHVQPTPAPISPSAVADRTIWNFARRFLASTQARIGFGLLVLLLFLCLIGPGIVPQDPYDLTQVSFMDSRLAPGSVSSGGYRHWLGTDAQGRDMLSAIVYGLRLSVFVALTATTTAFAIGTVIGLLSGFYGGALDTVIMRIADTQISIPPLLSALVLMATAGPGVGNLILSIIVVYWAYFARLVRASALVERRKEYVDAAICLALPTRRILLRHLLVNCLTPVTVLFTILIARAVLLESTLSFLGIGVPVTQPSLGLLISNGFGEMMSGRYWIALFPGLVLVLFTFVVNLVGDRLRELFNPKLPD</sequence>
<evidence type="ECO:0000256" key="4">
    <source>
        <dbReference type="ARBA" id="ARBA00022692"/>
    </source>
</evidence>
<feature type="transmembrane region" description="Helical" evidence="7">
    <location>
        <begin position="167"/>
        <end position="186"/>
    </location>
</feature>
<gene>
    <name evidence="9" type="ORF">GLS40_09545</name>
</gene>
<dbReference type="RefSeq" id="WP_160382528.1">
    <property type="nucleotide sequence ID" value="NZ_WNXQ01000004.1"/>
</dbReference>
<dbReference type="SUPFAM" id="SSF161098">
    <property type="entry name" value="MetI-like"/>
    <property type="match status" value="1"/>
</dbReference>
<evidence type="ECO:0000256" key="7">
    <source>
        <dbReference type="RuleBase" id="RU363032"/>
    </source>
</evidence>
<dbReference type="PANTHER" id="PTHR43386">
    <property type="entry name" value="OLIGOPEPTIDE TRANSPORT SYSTEM PERMEASE PROTEIN APPC"/>
    <property type="match status" value="1"/>
</dbReference>
<keyword evidence="3" id="KW-1003">Cell membrane</keyword>
<evidence type="ECO:0000256" key="5">
    <source>
        <dbReference type="ARBA" id="ARBA00022989"/>
    </source>
</evidence>
<comment type="subcellular location">
    <subcellularLocation>
        <location evidence="1 7">Cell membrane</location>
        <topology evidence="1 7">Multi-pass membrane protein</topology>
    </subcellularLocation>
</comment>
<evidence type="ECO:0000313" key="9">
    <source>
        <dbReference type="EMBL" id="MWB78267.1"/>
    </source>
</evidence>
<evidence type="ECO:0000313" key="10">
    <source>
        <dbReference type="Proteomes" id="UP000443843"/>
    </source>
</evidence>
<dbReference type="Pfam" id="PF12911">
    <property type="entry name" value="OppC_N"/>
    <property type="match status" value="1"/>
</dbReference>
<dbReference type="GO" id="GO:0005886">
    <property type="term" value="C:plasma membrane"/>
    <property type="evidence" value="ECO:0007669"/>
    <property type="project" value="UniProtKB-SubCell"/>
</dbReference>
<comment type="similarity">
    <text evidence="7">Belongs to the binding-protein-dependent transport system permease family.</text>
</comment>
<dbReference type="Pfam" id="PF00528">
    <property type="entry name" value="BPD_transp_1"/>
    <property type="match status" value="1"/>
</dbReference>
<organism evidence="9 10">
    <name type="scientific">Pseudooceanicola pacificus</name>
    <dbReference type="NCBI Taxonomy" id="2676438"/>
    <lineage>
        <taxon>Bacteria</taxon>
        <taxon>Pseudomonadati</taxon>
        <taxon>Pseudomonadota</taxon>
        <taxon>Alphaproteobacteria</taxon>
        <taxon>Rhodobacterales</taxon>
        <taxon>Paracoccaceae</taxon>
        <taxon>Pseudooceanicola</taxon>
    </lineage>
</organism>
<evidence type="ECO:0000259" key="8">
    <source>
        <dbReference type="PROSITE" id="PS50928"/>
    </source>
</evidence>
<feature type="transmembrane region" description="Helical" evidence="7">
    <location>
        <begin position="273"/>
        <end position="294"/>
    </location>
</feature>
<keyword evidence="2 7" id="KW-0813">Transport</keyword>
<evidence type="ECO:0000256" key="2">
    <source>
        <dbReference type="ARBA" id="ARBA00022448"/>
    </source>
</evidence>
<evidence type="ECO:0000256" key="6">
    <source>
        <dbReference type="ARBA" id="ARBA00023136"/>
    </source>
</evidence>
<reference evidence="9 10" key="1">
    <citation type="submission" date="2019-11" db="EMBL/GenBank/DDBJ databases">
        <title>Pseudooceanicola pacifica sp. nov., isolated from deep-sea sediment of the Pacific Ocean.</title>
        <authorList>
            <person name="Lyu L."/>
        </authorList>
    </citation>
    <scope>NUCLEOTIDE SEQUENCE [LARGE SCALE GENOMIC DNA]</scope>
    <source>
        <strain evidence="9 10">216_PA32_1</strain>
    </source>
</reference>
<dbReference type="InterPro" id="IPR035906">
    <property type="entry name" value="MetI-like_sf"/>
</dbReference>